<comment type="caution">
    <text evidence="8">The sequence shown here is derived from an EMBL/GenBank/DDBJ whole genome shotgun (WGS) entry which is preliminary data.</text>
</comment>
<dbReference type="PROSITE" id="PS01186">
    <property type="entry name" value="EGF_2"/>
    <property type="match status" value="2"/>
</dbReference>
<evidence type="ECO:0000313" key="9">
    <source>
        <dbReference type="EMBL" id="CAF3534279.1"/>
    </source>
</evidence>
<feature type="domain" description="EGF-like" evidence="6">
    <location>
        <begin position="223"/>
        <end position="255"/>
    </location>
</feature>
<evidence type="ECO:0000259" key="6">
    <source>
        <dbReference type="PROSITE" id="PS50026"/>
    </source>
</evidence>
<dbReference type="EMBL" id="CAJOBB010000052">
    <property type="protein sequence ID" value="CAF3534279.1"/>
    <property type="molecule type" value="Genomic_DNA"/>
</dbReference>
<dbReference type="InterPro" id="IPR001229">
    <property type="entry name" value="Jacalin-like_lectin_dom"/>
</dbReference>
<keyword evidence="4 5" id="KW-1015">Disulfide bond</keyword>
<evidence type="ECO:0000256" key="1">
    <source>
        <dbReference type="ARBA" id="ARBA00022536"/>
    </source>
</evidence>
<evidence type="ECO:0000256" key="5">
    <source>
        <dbReference type="PROSITE-ProRule" id="PRU00076"/>
    </source>
</evidence>
<feature type="disulfide bond" evidence="5">
    <location>
        <begin position="195"/>
        <end position="205"/>
    </location>
</feature>
<accession>A0A814JLJ0</accession>
<evidence type="ECO:0000256" key="4">
    <source>
        <dbReference type="ARBA" id="ARBA00023157"/>
    </source>
</evidence>
<feature type="disulfide bond" evidence="5">
    <location>
        <begin position="419"/>
        <end position="429"/>
    </location>
</feature>
<feature type="domain" description="EGF-like" evidence="6">
    <location>
        <begin position="479"/>
        <end position="511"/>
    </location>
</feature>
<organism evidence="8 10">
    <name type="scientific">Adineta steineri</name>
    <dbReference type="NCBI Taxonomy" id="433720"/>
    <lineage>
        <taxon>Eukaryota</taxon>
        <taxon>Metazoa</taxon>
        <taxon>Spiralia</taxon>
        <taxon>Gnathifera</taxon>
        <taxon>Rotifera</taxon>
        <taxon>Eurotatoria</taxon>
        <taxon>Bdelloidea</taxon>
        <taxon>Adinetida</taxon>
        <taxon>Adinetidae</taxon>
        <taxon>Adineta</taxon>
    </lineage>
</organism>
<feature type="disulfide bond" evidence="5">
    <location>
        <begin position="245"/>
        <end position="254"/>
    </location>
</feature>
<feature type="disulfide bond" evidence="5">
    <location>
        <begin position="355"/>
        <end position="365"/>
    </location>
</feature>
<feature type="disulfide bond" evidence="5">
    <location>
        <begin position="227"/>
        <end position="237"/>
    </location>
</feature>
<dbReference type="Proteomes" id="UP000663860">
    <property type="component" value="Unassembled WGS sequence"/>
</dbReference>
<evidence type="ECO:0000259" key="7">
    <source>
        <dbReference type="PROSITE" id="PS51752"/>
    </source>
</evidence>
<feature type="disulfide bond" evidence="5">
    <location>
        <begin position="341"/>
        <end position="350"/>
    </location>
</feature>
<dbReference type="SUPFAM" id="SSF57196">
    <property type="entry name" value="EGF/Laminin"/>
    <property type="match status" value="1"/>
</dbReference>
<dbReference type="Pfam" id="PF25024">
    <property type="entry name" value="EGF_TEN"/>
    <property type="match status" value="1"/>
</dbReference>
<keyword evidence="1 5" id="KW-0245">EGF-like domain</keyword>
<dbReference type="InterPro" id="IPR013111">
    <property type="entry name" value="EGF_extracell"/>
</dbReference>
<sequence>MFLRRLAQKLIEDEDSDENLRYAAWKRDDSASGIVSSSVYGGAGGDPYTDANIFGNSKIFVPKTIHMVQAKYFTGTSIGIGSLQTTYQTFDGATAEGAKFGVGNNTATSSNATDCGSFNLNPDEYIVKVTGGAKAFVYWLQFTTNLGRQSQMCGTQDGDAFTVEKPGYVLSYFAGNAGKVLNTIQFYWVKLPAKCPSPCQNGATCSDSGICICTPQWTGTACTTPICSSPCQNGGVCSTPNNCTCNPQWTGSTCTTPVCSCSCKNGGVCSAPDTCTCTSGWTGQTCIIPACPSPCKNGGVCSTSGTCTCTSQWTGPTCATPVCSNPCANNGICSAPDTCTCTSGWTGQTCTTPACSTPCQNSGVCSASGTCTCNSQWTGPTCATPVCSPSCANNGICSAPNTCTCTSQWTGATCTTPRCPSPCQNGGVCSNSGTCTCTSQWTGPTCTTPVCSPSCANGGVCSAPNTCTCTSQWTGPTCSTPVCSSPCQNGGQCTAPNTCQCASGWSGTACQTSTKPASLCTCGISGNSPSVSGSGYAYDYVLVTSGTNYFGCYHGADENGYAGKTSACSLFYGSTLKGSNSCVTNLQTAGNPFYTTCTAYCNGDTDCLNCCKCCCNGDTPIPPFLQPGPGNCQNSG</sequence>
<dbReference type="PANTHER" id="PTHR14949">
    <property type="entry name" value="EGF-LIKE-DOMAIN, MULTIPLE 7, 8"/>
    <property type="match status" value="1"/>
</dbReference>
<feature type="domain" description="EGF-like" evidence="6">
    <location>
        <begin position="191"/>
        <end position="220"/>
    </location>
</feature>
<feature type="disulfide bond" evidence="5">
    <location>
        <begin position="323"/>
        <end position="333"/>
    </location>
</feature>
<dbReference type="InterPro" id="IPR013032">
    <property type="entry name" value="EGF-like_CS"/>
</dbReference>
<dbReference type="PANTHER" id="PTHR14949:SF56">
    <property type="entry name" value="EGF-LIKE-DOMAIN, MULTIPLE 7"/>
    <property type="match status" value="1"/>
</dbReference>
<evidence type="ECO:0000256" key="3">
    <source>
        <dbReference type="ARBA" id="ARBA00022737"/>
    </source>
</evidence>
<dbReference type="Pfam" id="PF01419">
    <property type="entry name" value="Jacalin"/>
    <property type="match status" value="1"/>
</dbReference>
<reference evidence="8" key="1">
    <citation type="submission" date="2021-02" db="EMBL/GenBank/DDBJ databases">
        <authorList>
            <person name="Nowell W R."/>
        </authorList>
    </citation>
    <scope>NUCLEOTIDE SEQUENCE</scope>
</reference>
<dbReference type="InterPro" id="IPR050969">
    <property type="entry name" value="Dev_Signal_Modulators"/>
</dbReference>
<dbReference type="Proteomes" id="UP000663868">
    <property type="component" value="Unassembled WGS sequence"/>
</dbReference>
<evidence type="ECO:0000313" key="8">
    <source>
        <dbReference type="EMBL" id="CAF1040024.1"/>
    </source>
</evidence>
<proteinExistence type="predicted"/>
<name>A0A814JLJ0_9BILA</name>
<gene>
    <name evidence="8" type="ORF">IZO911_LOCUS19738</name>
    <name evidence="9" type="ORF">KXQ929_LOCUS1839</name>
</gene>
<evidence type="ECO:0000313" key="10">
    <source>
        <dbReference type="Proteomes" id="UP000663860"/>
    </source>
</evidence>
<dbReference type="SUPFAM" id="SSF51101">
    <property type="entry name" value="Mannose-binding lectins"/>
    <property type="match status" value="1"/>
</dbReference>
<feature type="disulfide bond" evidence="5">
    <location>
        <begin position="483"/>
        <end position="493"/>
    </location>
</feature>
<feature type="domain" description="Jacalin-type lectin" evidence="7">
    <location>
        <begin position="34"/>
        <end position="190"/>
    </location>
</feature>
<dbReference type="InterPro" id="IPR036404">
    <property type="entry name" value="Jacalin-like_lectin_dom_sf"/>
</dbReference>
<dbReference type="AlphaFoldDB" id="A0A814JLJ0"/>
<dbReference type="PROSITE" id="PS00022">
    <property type="entry name" value="EGF_1"/>
    <property type="match status" value="4"/>
</dbReference>
<feature type="domain" description="EGF-like" evidence="6">
    <location>
        <begin position="415"/>
        <end position="447"/>
    </location>
</feature>
<feature type="domain" description="EGF-like" evidence="6">
    <location>
        <begin position="352"/>
        <end position="383"/>
    </location>
</feature>
<dbReference type="Pfam" id="PF07974">
    <property type="entry name" value="EGF_2"/>
    <property type="match status" value="1"/>
</dbReference>
<protein>
    <submittedName>
        <fullName evidence="8">Uncharacterized protein</fullName>
    </submittedName>
</protein>
<dbReference type="SMART" id="SM00181">
    <property type="entry name" value="EGF"/>
    <property type="match status" value="10"/>
</dbReference>
<feature type="domain" description="EGF-like" evidence="6">
    <location>
        <begin position="319"/>
        <end position="351"/>
    </location>
</feature>
<dbReference type="PROSITE" id="PS51752">
    <property type="entry name" value="JACALIN_LECTIN"/>
    <property type="match status" value="1"/>
</dbReference>
<dbReference type="Gene3D" id="2.10.25.10">
    <property type="entry name" value="Laminin"/>
    <property type="match status" value="9"/>
</dbReference>
<feature type="disulfide bond" evidence="5">
    <location>
        <begin position="373"/>
        <end position="382"/>
    </location>
</feature>
<dbReference type="InterPro" id="IPR000742">
    <property type="entry name" value="EGF"/>
</dbReference>
<dbReference type="Gene3D" id="2.100.10.30">
    <property type="entry name" value="Jacalin-like lectin domain"/>
    <property type="match status" value="1"/>
</dbReference>
<dbReference type="SMART" id="SM00915">
    <property type="entry name" value="Jacalin"/>
    <property type="match status" value="1"/>
</dbReference>
<keyword evidence="3" id="KW-0677">Repeat</keyword>
<keyword evidence="2" id="KW-0732">Signal</keyword>
<feature type="disulfide bond" evidence="5">
    <location>
        <begin position="501"/>
        <end position="510"/>
    </location>
</feature>
<evidence type="ECO:0000256" key="2">
    <source>
        <dbReference type="ARBA" id="ARBA00022729"/>
    </source>
</evidence>
<dbReference type="PROSITE" id="PS50026">
    <property type="entry name" value="EGF_3"/>
    <property type="match status" value="6"/>
</dbReference>
<dbReference type="EMBL" id="CAJNOE010000199">
    <property type="protein sequence ID" value="CAF1040024.1"/>
    <property type="molecule type" value="Genomic_DNA"/>
</dbReference>
<dbReference type="Pfam" id="PF12661">
    <property type="entry name" value="hEGF"/>
    <property type="match status" value="1"/>
</dbReference>
<dbReference type="FunFam" id="2.10.25.10:FF:000020">
    <property type="entry name" value="Latent-transforming growth factor beta-binding protein 1"/>
    <property type="match status" value="1"/>
</dbReference>
<comment type="caution">
    <text evidence="5">Lacks conserved residue(s) required for the propagation of feature annotation.</text>
</comment>
<feature type="disulfide bond" evidence="5">
    <location>
        <begin position="437"/>
        <end position="446"/>
    </location>
</feature>